<dbReference type="PANTHER" id="PTHR35175">
    <property type="entry name" value="DUF1289 DOMAIN-CONTAINING PROTEIN"/>
    <property type="match status" value="1"/>
</dbReference>
<name>A0A4Y7XAQ5_9GAMM</name>
<proteinExistence type="predicted"/>
<protein>
    <submittedName>
        <fullName evidence="1">DUF1289 domain-containing protein</fullName>
    </submittedName>
</protein>
<comment type="caution">
    <text evidence="1">The sequence shown here is derived from an EMBL/GenBank/DDBJ whole genome shotgun (WGS) entry which is preliminary data.</text>
</comment>
<dbReference type="PANTHER" id="PTHR35175:SF1">
    <property type="entry name" value="OXIDOREDUCTASE"/>
    <property type="match status" value="1"/>
</dbReference>
<dbReference type="AlphaFoldDB" id="A0A4Y7XAQ5"/>
<evidence type="ECO:0000313" key="1">
    <source>
        <dbReference type="EMBL" id="TEU25382.1"/>
    </source>
</evidence>
<dbReference type="Pfam" id="PF06945">
    <property type="entry name" value="DUF1289"/>
    <property type="match status" value="1"/>
</dbReference>
<organism evidence="1 2">
    <name type="scientific">Alkanindiges illinoisensis</name>
    <dbReference type="NCBI Taxonomy" id="197183"/>
    <lineage>
        <taxon>Bacteria</taxon>
        <taxon>Pseudomonadati</taxon>
        <taxon>Pseudomonadota</taxon>
        <taxon>Gammaproteobacteria</taxon>
        <taxon>Moraxellales</taxon>
        <taxon>Moraxellaceae</taxon>
        <taxon>Alkanindiges</taxon>
    </lineage>
</organism>
<accession>A0A4Y7XAQ5</accession>
<keyword evidence="2" id="KW-1185">Reference proteome</keyword>
<sequence>MEVHLTAALTPCAGKCSTVFGDSVCRGCRRFSHEVIHWNRYSLEEQKLIWQRLDSQLDQILLPLVQIRDEQALDEFLRSQQVRLLENASQGRKIYHALRICQRNPACHERAGLSVASEHVQKTWQLFEQRIYSLAVASFELAWLRAAQFGETAAETSL</sequence>
<dbReference type="OrthoDB" id="5296987at2"/>
<dbReference type="EMBL" id="SNTY01000038">
    <property type="protein sequence ID" value="TEU25382.1"/>
    <property type="molecule type" value="Genomic_DNA"/>
</dbReference>
<gene>
    <name evidence="1" type="ORF">E2B99_09885</name>
</gene>
<reference evidence="1 2" key="1">
    <citation type="submission" date="2019-03" db="EMBL/GenBank/DDBJ databases">
        <title>Alkanindiges illinoisensis: a potential pathogenic isolated from ascites of a gastric cancer patient with abdominal metastasis.</title>
        <authorList>
            <person name="Hu X."/>
            <person name="Yang B."/>
            <person name="Yan X."/>
            <person name="Lin L."/>
            <person name="Zhao H."/>
            <person name="Zhou F."/>
            <person name="Su B."/>
            <person name="Chen J."/>
            <person name="Rui Y."/>
            <person name="Wang Q."/>
            <person name="Zheng L."/>
        </authorList>
    </citation>
    <scope>NUCLEOTIDE SEQUENCE [LARGE SCALE GENOMIC DNA]</scope>
    <source>
        <strain evidence="1 2">NFYY 23406</strain>
    </source>
</reference>
<evidence type="ECO:0000313" key="2">
    <source>
        <dbReference type="Proteomes" id="UP000297834"/>
    </source>
</evidence>
<dbReference type="STRING" id="1120977.GCA_000619845_01207"/>
<dbReference type="InterPro" id="IPR010710">
    <property type="entry name" value="DUF1289"/>
</dbReference>
<dbReference type="Proteomes" id="UP000297834">
    <property type="component" value="Unassembled WGS sequence"/>
</dbReference>